<evidence type="ECO:0000256" key="1">
    <source>
        <dbReference type="ARBA" id="ARBA00004123"/>
    </source>
</evidence>
<dbReference type="STRING" id="6573.A0A210PN14"/>
<name>A0A210PN14_MIZYE</name>
<comment type="caution">
    <text evidence="6">The sequence shown here is derived from an EMBL/GenBank/DDBJ whole genome shotgun (WGS) entry which is preliminary data.</text>
</comment>
<dbReference type="PANTHER" id="PTHR22607:SF3">
    <property type="entry name" value="CDK2-ASSOCIATED PROTEIN 1, ISOFORM B"/>
    <property type="match status" value="1"/>
</dbReference>
<dbReference type="AlphaFoldDB" id="A0A210PN14"/>
<comment type="similarity">
    <text evidence="2">Belongs to the CDK2AP family.</text>
</comment>
<keyword evidence="7" id="KW-1185">Reference proteome</keyword>
<accession>A0A210PN14</accession>
<keyword evidence="6" id="KW-0418">Kinase</keyword>
<dbReference type="Pfam" id="PF09806">
    <property type="entry name" value="CDK2AP"/>
    <property type="match status" value="1"/>
</dbReference>
<evidence type="ECO:0000256" key="2">
    <source>
        <dbReference type="ARBA" id="ARBA00008485"/>
    </source>
</evidence>
<organism evidence="6 7">
    <name type="scientific">Mizuhopecten yessoensis</name>
    <name type="common">Japanese scallop</name>
    <name type="synonym">Patinopecten yessoensis</name>
    <dbReference type="NCBI Taxonomy" id="6573"/>
    <lineage>
        <taxon>Eukaryota</taxon>
        <taxon>Metazoa</taxon>
        <taxon>Spiralia</taxon>
        <taxon>Lophotrochozoa</taxon>
        <taxon>Mollusca</taxon>
        <taxon>Bivalvia</taxon>
        <taxon>Autobranchia</taxon>
        <taxon>Pteriomorphia</taxon>
        <taxon>Pectinida</taxon>
        <taxon>Pectinoidea</taxon>
        <taxon>Pectinidae</taxon>
        <taxon>Mizuhopecten</taxon>
    </lineage>
</organism>
<keyword evidence="6" id="KW-0808">Transferase</keyword>
<feature type="compositionally biased region" description="Basic and acidic residues" evidence="5">
    <location>
        <begin position="1"/>
        <end position="10"/>
    </location>
</feature>
<dbReference type="OrthoDB" id="9628807at2759"/>
<evidence type="ECO:0000256" key="3">
    <source>
        <dbReference type="ARBA" id="ARBA00022553"/>
    </source>
</evidence>
<comment type="subcellular location">
    <subcellularLocation>
        <location evidence="1">Nucleus</location>
    </subcellularLocation>
</comment>
<dbReference type="Proteomes" id="UP000242188">
    <property type="component" value="Unassembled WGS sequence"/>
</dbReference>
<dbReference type="GO" id="GO:0005634">
    <property type="term" value="C:nucleus"/>
    <property type="evidence" value="ECO:0007669"/>
    <property type="project" value="UniProtKB-SubCell"/>
</dbReference>
<dbReference type="InterPro" id="IPR017266">
    <property type="entry name" value="DOC_1/2"/>
</dbReference>
<feature type="region of interest" description="Disordered" evidence="5">
    <location>
        <begin position="1"/>
        <end position="49"/>
    </location>
</feature>
<feature type="compositionally biased region" description="Polar residues" evidence="5">
    <location>
        <begin position="11"/>
        <end position="24"/>
    </location>
</feature>
<reference evidence="6 7" key="1">
    <citation type="journal article" date="2017" name="Nat. Ecol. Evol.">
        <title>Scallop genome provides insights into evolution of bilaterian karyotype and development.</title>
        <authorList>
            <person name="Wang S."/>
            <person name="Zhang J."/>
            <person name="Jiao W."/>
            <person name="Li J."/>
            <person name="Xun X."/>
            <person name="Sun Y."/>
            <person name="Guo X."/>
            <person name="Huan P."/>
            <person name="Dong B."/>
            <person name="Zhang L."/>
            <person name="Hu X."/>
            <person name="Sun X."/>
            <person name="Wang J."/>
            <person name="Zhao C."/>
            <person name="Wang Y."/>
            <person name="Wang D."/>
            <person name="Huang X."/>
            <person name="Wang R."/>
            <person name="Lv J."/>
            <person name="Li Y."/>
            <person name="Zhang Z."/>
            <person name="Liu B."/>
            <person name="Lu W."/>
            <person name="Hui Y."/>
            <person name="Liang J."/>
            <person name="Zhou Z."/>
            <person name="Hou R."/>
            <person name="Li X."/>
            <person name="Liu Y."/>
            <person name="Li H."/>
            <person name="Ning X."/>
            <person name="Lin Y."/>
            <person name="Zhao L."/>
            <person name="Xing Q."/>
            <person name="Dou J."/>
            <person name="Li Y."/>
            <person name="Mao J."/>
            <person name="Guo H."/>
            <person name="Dou H."/>
            <person name="Li T."/>
            <person name="Mu C."/>
            <person name="Jiang W."/>
            <person name="Fu Q."/>
            <person name="Fu X."/>
            <person name="Miao Y."/>
            <person name="Liu J."/>
            <person name="Yu Q."/>
            <person name="Li R."/>
            <person name="Liao H."/>
            <person name="Li X."/>
            <person name="Kong Y."/>
            <person name="Jiang Z."/>
            <person name="Chourrout D."/>
            <person name="Li R."/>
            <person name="Bao Z."/>
        </authorList>
    </citation>
    <scope>NUCLEOTIDE SEQUENCE [LARGE SCALE GENOMIC DNA]</scope>
    <source>
        <strain evidence="6 7">PY_sf001</strain>
    </source>
</reference>
<dbReference type="PANTHER" id="PTHR22607">
    <property type="entry name" value="DELETED IN ORAL CANCER 1/CDK2-ASSOCIATED PROTEIN 1"/>
    <property type="match status" value="1"/>
</dbReference>
<protein>
    <submittedName>
        <fullName evidence="6">Cyclin-dependent kinase 2-associated protein 2</fullName>
    </submittedName>
</protein>
<gene>
    <name evidence="6" type="ORF">KP79_PYT06015</name>
</gene>
<keyword evidence="3" id="KW-0597">Phosphoprotein</keyword>
<dbReference type="GO" id="GO:0016301">
    <property type="term" value="F:kinase activity"/>
    <property type="evidence" value="ECO:0007669"/>
    <property type="project" value="UniProtKB-KW"/>
</dbReference>
<dbReference type="GO" id="GO:0005737">
    <property type="term" value="C:cytoplasm"/>
    <property type="evidence" value="ECO:0007669"/>
    <property type="project" value="TreeGrafter"/>
</dbReference>
<evidence type="ECO:0000256" key="5">
    <source>
        <dbReference type="SAM" id="MobiDB-lite"/>
    </source>
</evidence>
<keyword evidence="4" id="KW-0539">Nucleus</keyword>
<sequence>MDKDIVKKDGTSNPNSPVISNPGTPRSDGEQQVRATPPPGPAQQIRLSQQQMIAQQHQLHLQQLSLANQTKYTQLLSVIEEMGRDIRPTYAGSKTSSERLKRGIVHARILVRECLMECERSART</sequence>
<evidence type="ECO:0000313" key="7">
    <source>
        <dbReference type="Proteomes" id="UP000242188"/>
    </source>
</evidence>
<dbReference type="Gene3D" id="6.10.140.1300">
    <property type="match status" value="1"/>
</dbReference>
<evidence type="ECO:0000256" key="4">
    <source>
        <dbReference type="ARBA" id="ARBA00023242"/>
    </source>
</evidence>
<dbReference type="EMBL" id="NEDP02005579">
    <property type="protein sequence ID" value="OWF37816.1"/>
    <property type="molecule type" value="Genomic_DNA"/>
</dbReference>
<proteinExistence type="inferred from homology"/>
<evidence type="ECO:0000313" key="6">
    <source>
        <dbReference type="EMBL" id="OWF37816.1"/>
    </source>
</evidence>